<feature type="region of interest" description="Disordered" evidence="6">
    <location>
        <begin position="1"/>
        <end position="105"/>
    </location>
</feature>
<dbReference type="PANTHER" id="PTHR37820:SF1">
    <property type="entry name" value="CELL DIVISION PROTEIN FTSQ"/>
    <property type="match status" value="1"/>
</dbReference>
<evidence type="ECO:0000259" key="9">
    <source>
        <dbReference type="Pfam" id="PF08478"/>
    </source>
</evidence>
<keyword evidence="1" id="KW-1003">Cell membrane</keyword>
<evidence type="ECO:0000256" key="2">
    <source>
        <dbReference type="ARBA" id="ARBA00022618"/>
    </source>
</evidence>
<gene>
    <name evidence="10" type="ORF">E5225_10275</name>
</gene>
<keyword evidence="7" id="KW-0472">Membrane</keyword>
<dbReference type="KEGG" id="celz:E5225_10275"/>
<feature type="compositionally biased region" description="Pro residues" evidence="6">
    <location>
        <begin position="1"/>
        <end position="14"/>
    </location>
</feature>
<dbReference type="PANTHER" id="PTHR37820">
    <property type="entry name" value="CELL DIVISION PROTEIN DIVIB"/>
    <property type="match status" value="1"/>
</dbReference>
<dbReference type="InterPro" id="IPR013685">
    <property type="entry name" value="POTRA_FtsQ_type"/>
</dbReference>
<dbReference type="AlphaFoldDB" id="A0A4P7SK95"/>
<keyword evidence="5" id="KW-0131">Cell cycle</keyword>
<dbReference type="Proteomes" id="UP000296469">
    <property type="component" value="Chromosome"/>
</dbReference>
<evidence type="ECO:0000256" key="5">
    <source>
        <dbReference type="ARBA" id="ARBA00023306"/>
    </source>
</evidence>
<feature type="domain" description="Cell division protein FtsQ/DivIB C-terminal" evidence="8">
    <location>
        <begin position="255"/>
        <end position="346"/>
    </location>
</feature>
<evidence type="ECO:0000313" key="11">
    <source>
        <dbReference type="Proteomes" id="UP000296469"/>
    </source>
</evidence>
<protein>
    <submittedName>
        <fullName evidence="10">FtsQ-type POTRA domain-containing protein</fullName>
    </submittedName>
</protein>
<keyword evidence="4 7" id="KW-1133">Transmembrane helix</keyword>
<dbReference type="GO" id="GO:0051301">
    <property type="term" value="P:cell division"/>
    <property type="evidence" value="ECO:0007669"/>
    <property type="project" value="UniProtKB-KW"/>
</dbReference>
<dbReference type="EMBL" id="CP039291">
    <property type="protein sequence ID" value="QCB93887.1"/>
    <property type="molecule type" value="Genomic_DNA"/>
</dbReference>
<reference evidence="10 11" key="1">
    <citation type="submission" date="2019-04" db="EMBL/GenBank/DDBJ databases">
        <title>Isolation and identification of Cellulomonas shaoxiangyii sp. Nov. isolated from feces of the Tibetan antelopes (Pantholops hodgsonii) in the Qinghai-Tibet plateau of China.</title>
        <authorList>
            <person name="Tian Z."/>
        </authorList>
    </citation>
    <scope>NUCLEOTIDE SEQUENCE [LARGE SCALE GENOMIC DNA]</scope>
    <source>
        <strain evidence="10 11">Z28</strain>
    </source>
</reference>
<name>A0A4P7SK95_9CELL</name>
<feature type="compositionally biased region" description="Low complexity" evidence="6">
    <location>
        <begin position="33"/>
        <end position="95"/>
    </location>
</feature>
<evidence type="ECO:0000313" key="10">
    <source>
        <dbReference type="EMBL" id="QCB93887.1"/>
    </source>
</evidence>
<feature type="compositionally biased region" description="Low complexity" evidence="6">
    <location>
        <begin position="15"/>
        <end position="25"/>
    </location>
</feature>
<dbReference type="Gene3D" id="3.10.20.310">
    <property type="entry name" value="membrane protein fhac"/>
    <property type="match status" value="1"/>
</dbReference>
<dbReference type="InterPro" id="IPR050487">
    <property type="entry name" value="FtsQ_DivIB"/>
</dbReference>
<keyword evidence="3 7" id="KW-0812">Transmembrane</keyword>
<dbReference type="Pfam" id="PF08478">
    <property type="entry name" value="POTRA_1"/>
    <property type="match status" value="1"/>
</dbReference>
<proteinExistence type="predicted"/>
<evidence type="ECO:0000259" key="8">
    <source>
        <dbReference type="Pfam" id="PF03799"/>
    </source>
</evidence>
<dbReference type="Pfam" id="PF03799">
    <property type="entry name" value="FtsQ_DivIB_C"/>
    <property type="match status" value="1"/>
</dbReference>
<organism evidence="10 11">
    <name type="scientific">Cellulomonas shaoxiangyii</name>
    <dbReference type="NCBI Taxonomy" id="2566013"/>
    <lineage>
        <taxon>Bacteria</taxon>
        <taxon>Bacillati</taxon>
        <taxon>Actinomycetota</taxon>
        <taxon>Actinomycetes</taxon>
        <taxon>Micrococcales</taxon>
        <taxon>Cellulomonadaceae</taxon>
        <taxon>Cellulomonas</taxon>
    </lineage>
</organism>
<evidence type="ECO:0000256" key="7">
    <source>
        <dbReference type="SAM" id="Phobius"/>
    </source>
</evidence>
<dbReference type="GO" id="GO:0005886">
    <property type="term" value="C:plasma membrane"/>
    <property type="evidence" value="ECO:0007669"/>
    <property type="project" value="TreeGrafter"/>
</dbReference>
<evidence type="ECO:0000256" key="6">
    <source>
        <dbReference type="SAM" id="MobiDB-lite"/>
    </source>
</evidence>
<keyword evidence="11" id="KW-1185">Reference proteome</keyword>
<evidence type="ECO:0000256" key="3">
    <source>
        <dbReference type="ARBA" id="ARBA00022692"/>
    </source>
</evidence>
<evidence type="ECO:0000256" key="4">
    <source>
        <dbReference type="ARBA" id="ARBA00022989"/>
    </source>
</evidence>
<keyword evidence="2" id="KW-0132">Cell division</keyword>
<sequence length="369" mass="38002">MSPDRPPAPRPSRPAAPQRTAPARTAPRRADRPSAAPTGPSVPAARDAAAPPSRPVRAAPADAAAARPPRTGPVPTTTGGTSRAVPGPTTATGPTRNVTTYTVGGRFSGPVRPAVVSTTSRERFAERARARRALAHRQVLLIAAGVLVAGGLGWLLLLSPVLALDPAEVEVAGAGTVVAVDQVLAVVAQHHGTPLPRLDTVRLRDDVLEVPGVREARVVREWPRGVAVQLVSREPVAAVPEATAPDAPASDGAPGFALLDQEGVQVGRAEAPPAGLPVVDVPVGDERTLTAVLHVLEQLPPDLLAQVEGVSAKTRDTVAMQLRDGPRVEWGSADETPLKVAVLAALRAAPVAAGAVVYDVSAPRMPITR</sequence>
<accession>A0A4P7SK95</accession>
<feature type="transmembrane region" description="Helical" evidence="7">
    <location>
        <begin position="139"/>
        <end position="157"/>
    </location>
</feature>
<evidence type="ECO:0000256" key="1">
    <source>
        <dbReference type="ARBA" id="ARBA00022475"/>
    </source>
</evidence>
<dbReference type="InterPro" id="IPR005548">
    <property type="entry name" value="Cell_div_FtsQ/DivIB_C"/>
</dbReference>
<feature type="domain" description="POTRA" evidence="9">
    <location>
        <begin position="167"/>
        <end position="231"/>
    </location>
</feature>